<comment type="function">
    <text evidence="2">Has kinase activity and phosphorylates inositol-1,3,4,5,6-pentakisphosphate (Ins(1,3,4,5,6)P5) to produce 1,2,3,4,5,6-hexakisphosphate (InsP6), also known as phytate.</text>
</comment>
<keyword evidence="7 10" id="KW-0547">Nucleotide-binding</keyword>
<dbReference type="GO" id="GO:0035299">
    <property type="term" value="F:inositol-1,3,4,5,6-pentakisphosphate 2-kinase activity"/>
    <property type="evidence" value="ECO:0007669"/>
    <property type="project" value="UniProtKB-EC"/>
</dbReference>
<dbReference type="STRING" id="619300.G3AH32"/>
<dbReference type="Proteomes" id="UP000000709">
    <property type="component" value="Unassembled WGS sequence"/>
</dbReference>
<dbReference type="EC" id="2.7.1.158" evidence="4 10"/>
<comment type="domain">
    <text evidence="10">The EXKPK motif is conserved in inositol-pentakisphosphate 2-kinases of both family 1 and 2.</text>
</comment>
<dbReference type="GeneID" id="18869621"/>
<evidence type="ECO:0000256" key="6">
    <source>
        <dbReference type="ARBA" id="ARBA00022679"/>
    </source>
</evidence>
<gene>
    <name evidence="11" type="ORF">SPAPADRAFT_131921</name>
</gene>
<keyword evidence="12" id="KW-1185">Reference proteome</keyword>
<keyword evidence="6 10" id="KW-0808">Transferase</keyword>
<name>G3AH32_SPAPN</name>
<evidence type="ECO:0000313" key="11">
    <source>
        <dbReference type="EMBL" id="EGW35462.1"/>
    </source>
</evidence>
<dbReference type="InterPro" id="IPR009286">
    <property type="entry name" value="Ins_P5_2-kin"/>
</dbReference>
<evidence type="ECO:0000256" key="4">
    <source>
        <dbReference type="ARBA" id="ARBA00012023"/>
    </source>
</evidence>
<dbReference type="PANTHER" id="PTHR14456:SF2">
    <property type="entry name" value="INOSITOL-PENTAKISPHOSPHATE 2-KINASE"/>
    <property type="match status" value="1"/>
</dbReference>
<dbReference type="Gene3D" id="3.30.200.110">
    <property type="entry name" value="Inositol-pentakisphosphate 2-kinase, N-lobe"/>
    <property type="match status" value="1"/>
</dbReference>
<dbReference type="EMBL" id="GL996499">
    <property type="protein sequence ID" value="EGW35462.1"/>
    <property type="molecule type" value="Genomic_DNA"/>
</dbReference>
<reference evidence="11 12" key="1">
    <citation type="journal article" date="2011" name="Proc. Natl. Acad. Sci. U.S.A.">
        <title>Comparative genomics of xylose-fermenting fungi for enhanced biofuel production.</title>
        <authorList>
            <person name="Wohlbach D.J."/>
            <person name="Kuo A."/>
            <person name="Sato T.K."/>
            <person name="Potts K.M."/>
            <person name="Salamov A.A."/>
            <person name="LaButti K.M."/>
            <person name="Sun H."/>
            <person name="Clum A."/>
            <person name="Pangilinan J.L."/>
            <person name="Lindquist E.A."/>
            <person name="Lucas S."/>
            <person name="Lapidus A."/>
            <person name="Jin M."/>
            <person name="Gunawan C."/>
            <person name="Balan V."/>
            <person name="Dale B.E."/>
            <person name="Jeffries T.W."/>
            <person name="Zinkel R."/>
            <person name="Barry K.W."/>
            <person name="Grigoriev I.V."/>
            <person name="Gasch A.P."/>
        </authorList>
    </citation>
    <scope>NUCLEOTIDE SEQUENCE [LARGE SCALE GENOMIC DNA]</scope>
    <source>
        <strain evidence="12">NRRL Y-27907 / 11-Y1</strain>
    </source>
</reference>
<dbReference type="Pfam" id="PF06090">
    <property type="entry name" value="Ins_P5_2-kin"/>
    <property type="match status" value="1"/>
</dbReference>
<sequence>MELDKISTPIEWKFVAKGGANVLFKYTGNNELLRSKLLRLRISKPESIPTKQLYEFTESKCKPIFQDKLIESEIITVPTEFISKLDSPVDIIEPWGLLMPNMLDGTFSTLDLSKWCQLHCDLGSAKVILELKPKWLYDCKTNYCRTCSLSQSRGHARHFCPLDLVYDPDSATNDLFKKVPHDTLSAIESTIPVRKLFKEYLEDPDNIFQQLKTLQEIANEEDLIENLTCADDVSDRLSFIMTLRDVGVFIKFQQVGNNFSTTCKVYDLDLKSNDKCSHWVKIEQRLKDYYNSTNENWRHCTKSNHLA</sequence>
<dbReference type="PANTHER" id="PTHR14456">
    <property type="entry name" value="INOSITOL POLYPHOSPHATE KINASE 1"/>
    <property type="match status" value="1"/>
</dbReference>
<dbReference type="GO" id="GO:0032958">
    <property type="term" value="P:inositol phosphate biosynthetic process"/>
    <property type="evidence" value="ECO:0007669"/>
    <property type="project" value="TreeGrafter"/>
</dbReference>
<protein>
    <recommendedName>
        <fullName evidence="5 10">Inositol-pentakisphosphate 2-kinase</fullName>
        <ecNumber evidence="4 10">2.7.1.158</ecNumber>
    </recommendedName>
</protein>
<evidence type="ECO:0000256" key="9">
    <source>
        <dbReference type="ARBA" id="ARBA00022840"/>
    </source>
</evidence>
<dbReference type="GO" id="GO:0005634">
    <property type="term" value="C:nucleus"/>
    <property type="evidence" value="ECO:0007669"/>
    <property type="project" value="TreeGrafter"/>
</dbReference>
<dbReference type="RefSeq" id="XP_007372874.1">
    <property type="nucleotide sequence ID" value="XM_007372812.1"/>
</dbReference>
<evidence type="ECO:0000256" key="1">
    <source>
        <dbReference type="ARBA" id="ARBA00001774"/>
    </source>
</evidence>
<dbReference type="OMA" id="FIELRCK"/>
<keyword evidence="8 10" id="KW-0418">Kinase</keyword>
<evidence type="ECO:0000256" key="5">
    <source>
        <dbReference type="ARBA" id="ARBA00014846"/>
    </source>
</evidence>
<comment type="similarity">
    <text evidence="3">Belongs to the IPK1 type 1 family.</text>
</comment>
<comment type="catalytic activity">
    <reaction evidence="1 10">
        <text>1D-myo-inositol 1,3,4,5,6-pentakisphosphate + ATP = 1D-myo-inositol hexakisphosphate + ADP + H(+)</text>
        <dbReference type="Rhea" id="RHEA:20313"/>
        <dbReference type="ChEBI" id="CHEBI:15378"/>
        <dbReference type="ChEBI" id="CHEBI:30616"/>
        <dbReference type="ChEBI" id="CHEBI:57733"/>
        <dbReference type="ChEBI" id="CHEBI:58130"/>
        <dbReference type="ChEBI" id="CHEBI:456216"/>
        <dbReference type="EC" id="2.7.1.158"/>
    </reaction>
</comment>
<evidence type="ECO:0000256" key="7">
    <source>
        <dbReference type="ARBA" id="ARBA00022741"/>
    </source>
</evidence>
<dbReference type="FunCoup" id="G3AH32">
    <property type="interactions" value="37"/>
</dbReference>
<evidence type="ECO:0000256" key="8">
    <source>
        <dbReference type="ARBA" id="ARBA00022777"/>
    </source>
</evidence>
<evidence type="ECO:0000256" key="3">
    <source>
        <dbReference type="ARBA" id="ARBA00008305"/>
    </source>
</evidence>
<dbReference type="InterPro" id="IPR043001">
    <property type="entry name" value="IP5_2-K_N_lobe"/>
</dbReference>
<dbReference type="KEGG" id="spaa:SPAPADRAFT_131921"/>
<dbReference type="AlphaFoldDB" id="G3AH32"/>
<proteinExistence type="inferred from homology"/>
<evidence type="ECO:0000256" key="10">
    <source>
        <dbReference type="RuleBase" id="RU364126"/>
    </source>
</evidence>
<evidence type="ECO:0000256" key="2">
    <source>
        <dbReference type="ARBA" id="ARBA00003979"/>
    </source>
</evidence>
<organism evidence="12">
    <name type="scientific">Spathaspora passalidarum (strain NRRL Y-27907 / 11-Y1)</name>
    <dbReference type="NCBI Taxonomy" id="619300"/>
    <lineage>
        <taxon>Eukaryota</taxon>
        <taxon>Fungi</taxon>
        <taxon>Dikarya</taxon>
        <taxon>Ascomycota</taxon>
        <taxon>Saccharomycotina</taxon>
        <taxon>Pichiomycetes</taxon>
        <taxon>Debaryomycetaceae</taxon>
        <taxon>Spathaspora</taxon>
    </lineage>
</organism>
<dbReference type="GO" id="GO:0005524">
    <property type="term" value="F:ATP binding"/>
    <property type="evidence" value="ECO:0007669"/>
    <property type="project" value="UniProtKB-KW"/>
</dbReference>
<dbReference type="HOGENOM" id="CLU_046294_1_0_1"/>
<dbReference type="eggNOG" id="ENOG502S7VH">
    <property type="taxonomic scope" value="Eukaryota"/>
</dbReference>
<comment type="function">
    <text evidence="10">Phosphorylates Ins(1,3,4,5,6)P5 at position 2 to form Ins(1,2,3,4,5,6)P6 (InsP6 or phytate).</text>
</comment>
<dbReference type="InParanoid" id="G3AH32"/>
<dbReference type="OrthoDB" id="272370at2759"/>
<evidence type="ECO:0000313" key="12">
    <source>
        <dbReference type="Proteomes" id="UP000000709"/>
    </source>
</evidence>
<keyword evidence="9 10" id="KW-0067">ATP-binding</keyword>
<accession>G3AH32</accession>